<dbReference type="RefSeq" id="WP_267845212.1">
    <property type="nucleotide sequence ID" value="NZ_JAPMXC010000001.1"/>
</dbReference>
<dbReference type="PANTHER" id="PTHR33308">
    <property type="entry name" value="PEPTIDOGLYCAN HYDROLASE FLGJ"/>
    <property type="match status" value="1"/>
</dbReference>
<dbReference type="Pfam" id="PF01832">
    <property type="entry name" value="Glucosaminidase"/>
    <property type="match status" value="1"/>
</dbReference>
<sequence>MNDMKTAGMGGMGGAASDLTQRFSLDTQGFDALRRTARDDPNAAAKTVAKQIDASFLQMMLKSMRDATPSEGVLDSQDGKTYTSMLDGQLSQQLSGKGMGLADSLLKQLGGADRLGGHGGAGAGGLAGAAGAAGAADAGRGGIGGASANAAADGSTGGTGDGLGNVLGGMGKRAGDIAGNAANGLDGRAQAYGDVSGTASLRSANPYSLSAVAPLRGNSKSDHVNAFIEKLSPAAQAASRATGIPAHFILSQVALESGWGKSEIRGAGGSHSHNVLGVKAGSDWNGPTVTATTTEYVHGQPHRVQETFRSYGSYQEALEDYAKVLKGNSRYQPALRASNTASGFANGMQKAGYATDPHYAKKLLAIIKQMV</sequence>
<dbReference type="InterPro" id="IPR013377">
    <property type="entry name" value="FlgJ"/>
</dbReference>
<keyword evidence="6" id="KW-0574">Periplasm</keyword>
<evidence type="ECO:0000256" key="4">
    <source>
        <dbReference type="ARBA" id="ARBA00007974"/>
    </source>
</evidence>
<comment type="caution">
    <text evidence="12">The sequence shown here is derived from an EMBL/GenBank/DDBJ whole genome shotgun (WGS) entry which is preliminary data.</text>
</comment>
<keyword evidence="8" id="KW-0326">Glycosidase</keyword>
<gene>
    <name evidence="12" type="primary">flgJ</name>
    <name evidence="12" type="ORF">OVY01_01865</name>
</gene>
<accession>A0ABT3ZI55</accession>
<comment type="subcellular location">
    <subcellularLocation>
        <location evidence="2">Periplasm</location>
    </subcellularLocation>
</comment>
<evidence type="ECO:0000256" key="9">
    <source>
        <dbReference type="ARBA" id="ARBA00023316"/>
    </source>
</evidence>
<dbReference type="Pfam" id="PF10135">
    <property type="entry name" value="Rod-binding"/>
    <property type="match status" value="1"/>
</dbReference>
<dbReference type="PRINTS" id="PR01002">
    <property type="entry name" value="FLGFLGJ"/>
</dbReference>
<evidence type="ECO:0000256" key="2">
    <source>
        <dbReference type="ARBA" id="ARBA00004418"/>
    </source>
</evidence>
<protein>
    <recommendedName>
        <fullName evidence="5">Peptidoglycan hydrolase FlgJ</fullName>
    </recommendedName>
    <alternativeName>
        <fullName evidence="10">Muramidase FlgJ</fullName>
    </alternativeName>
</protein>
<dbReference type="GO" id="GO:0016787">
    <property type="term" value="F:hydrolase activity"/>
    <property type="evidence" value="ECO:0007669"/>
    <property type="project" value="UniProtKB-KW"/>
</dbReference>
<dbReference type="Proteomes" id="UP001082899">
    <property type="component" value="Unassembled WGS sequence"/>
</dbReference>
<keyword evidence="9" id="KW-0961">Cell wall biogenesis/degradation</keyword>
<keyword evidence="13" id="KW-1185">Reference proteome</keyword>
<organism evidence="12 13">
    <name type="scientific">Robbsia betulipollinis</name>
    <dbReference type="NCBI Taxonomy" id="2981849"/>
    <lineage>
        <taxon>Bacteria</taxon>
        <taxon>Pseudomonadati</taxon>
        <taxon>Pseudomonadota</taxon>
        <taxon>Betaproteobacteria</taxon>
        <taxon>Burkholderiales</taxon>
        <taxon>Burkholderiaceae</taxon>
        <taxon>Robbsia</taxon>
    </lineage>
</organism>
<dbReference type="EMBL" id="JAPMXC010000001">
    <property type="protein sequence ID" value="MCY0386010.1"/>
    <property type="molecule type" value="Genomic_DNA"/>
</dbReference>
<evidence type="ECO:0000313" key="12">
    <source>
        <dbReference type="EMBL" id="MCY0386010.1"/>
    </source>
</evidence>
<keyword evidence="12" id="KW-0969">Cilium</keyword>
<feature type="domain" description="Mannosyl-glycoprotein endo-beta-N-acetylglucosamidase-like" evidence="11">
    <location>
        <begin position="212"/>
        <end position="371"/>
    </location>
</feature>
<dbReference type="Gene3D" id="2.10.70.40">
    <property type="entry name" value="peptidoglycan hydrolase"/>
    <property type="match status" value="1"/>
</dbReference>
<evidence type="ECO:0000256" key="1">
    <source>
        <dbReference type="ARBA" id="ARBA00002954"/>
    </source>
</evidence>
<evidence type="ECO:0000256" key="10">
    <source>
        <dbReference type="ARBA" id="ARBA00030835"/>
    </source>
</evidence>
<name>A0ABT3ZI55_9BURK</name>
<comment type="similarity">
    <text evidence="3">In the N-terminal section; belongs to the FlgJ family.</text>
</comment>
<dbReference type="InterPro" id="IPR051056">
    <property type="entry name" value="Glycosyl_Hydrolase_73"/>
</dbReference>
<dbReference type="SMART" id="SM00047">
    <property type="entry name" value="LYZ2"/>
    <property type="match status" value="1"/>
</dbReference>
<keyword evidence="12" id="KW-0282">Flagellum</keyword>
<evidence type="ECO:0000256" key="7">
    <source>
        <dbReference type="ARBA" id="ARBA00022801"/>
    </source>
</evidence>
<evidence type="ECO:0000313" key="13">
    <source>
        <dbReference type="Proteomes" id="UP001082899"/>
    </source>
</evidence>
<dbReference type="InterPro" id="IPR019301">
    <property type="entry name" value="Flagellar_prot_FlgJ_N"/>
</dbReference>
<dbReference type="InterPro" id="IPR002901">
    <property type="entry name" value="MGlyc_endo_b_GlcNAc-like_dom"/>
</dbReference>
<dbReference type="NCBIfam" id="TIGR02541">
    <property type="entry name" value="flagell_FlgJ"/>
    <property type="match status" value="1"/>
</dbReference>
<comment type="function">
    <text evidence="1">Flagellum-specific muramidase which hydrolyzes the peptidoglycan layer to assemble the rod structure in the periplasmic space.</text>
</comment>
<keyword evidence="12" id="KW-0966">Cell projection</keyword>
<evidence type="ECO:0000259" key="11">
    <source>
        <dbReference type="SMART" id="SM00047"/>
    </source>
</evidence>
<evidence type="ECO:0000256" key="6">
    <source>
        <dbReference type="ARBA" id="ARBA00022764"/>
    </source>
</evidence>
<comment type="similarity">
    <text evidence="4">In the C-terminal section; belongs to the glycosyl hydrolase 73 family.</text>
</comment>
<evidence type="ECO:0000256" key="5">
    <source>
        <dbReference type="ARBA" id="ARBA00013433"/>
    </source>
</evidence>
<evidence type="ECO:0000256" key="3">
    <source>
        <dbReference type="ARBA" id="ARBA00006880"/>
    </source>
</evidence>
<dbReference type="Gene3D" id="1.10.530.10">
    <property type="match status" value="1"/>
</dbReference>
<reference evidence="12" key="1">
    <citation type="submission" date="2022-11" db="EMBL/GenBank/DDBJ databases">
        <title>Robbsia betulipollinis sp. nov., isolated from pollen of birch (Betula pendula).</title>
        <authorList>
            <person name="Shi H."/>
            <person name="Ambika Manirajan B."/>
            <person name="Ratering S."/>
            <person name="Geissler-Plaum R."/>
            <person name="Schnell S."/>
        </authorList>
    </citation>
    <scope>NUCLEOTIDE SEQUENCE</scope>
    <source>
        <strain evidence="12">Bb-Pol-6</strain>
    </source>
</reference>
<keyword evidence="7 12" id="KW-0378">Hydrolase</keyword>
<dbReference type="PANTHER" id="PTHR33308:SF9">
    <property type="entry name" value="PEPTIDOGLYCAN HYDROLASE FLGJ"/>
    <property type="match status" value="1"/>
</dbReference>
<proteinExistence type="inferred from homology"/>
<evidence type="ECO:0000256" key="8">
    <source>
        <dbReference type="ARBA" id="ARBA00023295"/>
    </source>
</evidence>